<comment type="caution">
    <text evidence="3">The sequence shown here is derived from an EMBL/GenBank/DDBJ whole genome shotgun (WGS) entry which is preliminary data.</text>
</comment>
<evidence type="ECO:0000313" key="4">
    <source>
        <dbReference type="Proteomes" id="UP000243797"/>
    </source>
</evidence>
<dbReference type="OrthoDB" id="160645at2759"/>
<keyword evidence="4" id="KW-1185">Reference proteome</keyword>
<feature type="domain" description="DUF7029" evidence="2">
    <location>
        <begin position="194"/>
        <end position="290"/>
    </location>
</feature>
<proteinExistence type="predicted"/>
<dbReference type="InterPro" id="IPR054293">
    <property type="entry name" value="DUF7029"/>
</dbReference>
<feature type="region of interest" description="Disordered" evidence="1">
    <location>
        <begin position="757"/>
        <end position="815"/>
    </location>
</feature>
<organism evidence="3 4">
    <name type="scientific">Sphaceloma murrayae</name>
    <dbReference type="NCBI Taxonomy" id="2082308"/>
    <lineage>
        <taxon>Eukaryota</taxon>
        <taxon>Fungi</taxon>
        <taxon>Dikarya</taxon>
        <taxon>Ascomycota</taxon>
        <taxon>Pezizomycotina</taxon>
        <taxon>Dothideomycetes</taxon>
        <taxon>Dothideomycetidae</taxon>
        <taxon>Myriangiales</taxon>
        <taxon>Elsinoaceae</taxon>
        <taxon>Sphaceloma</taxon>
    </lineage>
</organism>
<dbReference type="EMBL" id="NKHZ01000011">
    <property type="protein sequence ID" value="PNS21526.1"/>
    <property type="molecule type" value="Genomic_DNA"/>
</dbReference>
<evidence type="ECO:0000256" key="1">
    <source>
        <dbReference type="SAM" id="MobiDB-lite"/>
    </source>
</evidence>
<dbReference type="Proteomes" id="UP000243797">
    <property type="component" value="Unassembled WGS sequence"/>
</dbReference>
<dbReference type="InParanoid" id="A0A2K1R2L3"/>
<evidence type="ECO:0000313" key="3">
    <source>
        <dbReference type="EMBL" id="PNS21526.1"/>
    </source>
</evidence>
<dbReference type="Pfam" id="PF22974">
    <property type="entry name" value="DUF7029"/>
    <property type="match status" value="1"/>
</dbReference>
<name>A0A2K1R2L3_9PEZI</name>
<reference evidence="3 4" key="1">
    <citation type="submission" date="2017-06" db="EMBL/GenBank/DDBJ databases">
        <title>Draft genome sequence of a variant of Elsinoe murrayae.</title>
        <authorList>
            <person name="Cheng Q."/>
        </authorList>
    </citation>
    <scope>NUCLEOTIDE SEQUENCE [LARGE SCALE GENOMIC DNA]</scope>
    <source>
        <strain evidence="3 4">CQ-2017a</strain>
    </source>
</reference>
<gene>
    <name evidence="3" type="ORF">CAC42_885</name>
</gene>
<feature type="compositionally biased region" description="Low complexity" evidence="1">
    <location>
        <begin position="757"/>
        <end position="799"/>
    </location>
</feature>
<evidence type="ECO:0000259" key="2">
    <source>
        <dbReference type="Pfam" id="PF22974"/>
    </source>
</evidence>
<sequence length="1110" mass="118034">MSIKQRKNDPFGNLQAADVSKACECVLATPKLLKDKSLPTPGAKIAKPCSPSDGSVMELKANLLQPAKFCSYWRKGYAPEMNMPKEMLTEEDQGREAHSRPSSPLRLRVSALVQTTGIPSSEQPSPTVISRTDGEEEIIQPATFRATDSVAVEPAIPTGIDRSALANLSPSKDATLAFDDSDANGTSVVATSNVTWKYPAVMLDYSALVSTIVCSGGASMKVNFANVASYNTAKTAWSQAAPLLLITATKPCSNGSENALFLAASVASSGSTMLTAKGKFVDFGDVVNNVELSFSPPAAAKVNATAVTAYENRCGTMPTGSDGPQITCGPYRNLYLNYQAGFYPAGNEVEISAALDKIAPGSSGSLSARHEFLERDLLADWKEAKKYLSQQVTSYVSAFSSSNPKLYNSISSIATAVTNEIKTNTKVQDVLNDVLLVAQLKLLEGDVVARVSRASVPAATFTGAFGALQQVPKAASKWGVQPRLYSYNITESLVDTAWMDKINGSTGSAMISKLPGVQIFCIDCGVAGALAFTGNYLDSIADGKRSTQWKLFAEGPFSSSFVFGIDALAPGPGSMNKTLITTIDLPTMSIGRTFVVKPRIELSVSADWTVSAPGRPLQGIKMNSPKIVLDDQTGNSYLKGAGQLKTTGFNGPITAQFDVTSGAAGKFNFTAYTEIFMDISGEKVEGTTLTFQDRQTFVSSGNAVGKEQKCSPWAVGDTVQDRLSYPADAGLRESAVVSRSEDAPTCVSNADFKSATSSTTTTSASRTSTVSTSVPSITTTPKTSGTTSTTSSTMTSTLSLQTGEPDCPSRNNTVYSSSSGKGYQARCNIEYLGGTMSCDNTIKTWTACMGLCDSISGCKYAAHYKDRLSPTQEFTCCLHSEIYLENAEPQSSDSPYDIVSGVPTSTNKRRRALILDAPVASNHRRSLRRRETGSGTVALELTLDLGPSTDYYYITMEQPTQLVAVLKPTNLTESDLFTMLDDTVTGPASGDVMVYVPVGGSIKPKYGRITAVVQDEDQVNIPIGSRSFSLVPFDTDAGEMLLGLDTLGKAWVPYVCGFASDSDSLFFLLPVDNDFPSAEELNNDPEFVKSVAAGEKVKACSPAFVEAIKV</sequence>
<dbReference type="STRING" id="2082308.A0A2K1R2L3"/>
<protein>
    <recommendedName>
        <fullName evidence="2">DUF7029 domain-containing protein</fullName>
    </recommendedName>
</protein>
<accession>A0A2K1R2L3</accession>
<dbReference type="AlphaFoldDB" id="A0A2K1R2L3"/>